<name>A0A9W6SS77_9ACTN</name>
<evidence type="ECO:0000313" key="2">
    <source>
        <dbReference type="EMBL" id="GLZ81393.1"/>
    </source>
</evidence>
<comment type="caution">
    <text evidence="2">The sequence shown here is derived from an EMBL/GenBank/DDBJ whole genome shotgun (WGS) entry which is preliminary data.</text>
</comment>
<dbReference type="Proteomes" id="UP001165079">
    <property type="component" value="Unassembled WGS sequence"/>
</dbReference>
<accession>A0A9W6SS77</accession>
<sequence>MHRRSAGGPRGPPTPGLHGGGRLSGRPLATGTRPERKKEVMSAIRISRDHVDLLLTLAYIQREPLSYRGGELRHWDAEWFRFAGIDLIRTNLRSVQMVDTPEWDEADTYIPTFTYGIPKNGISPAFALKQVQYYEYQTCDWSEWDKSDAKAFCDALKSRLISRLPGWEEAPWGWHRDMGLS</sequence>
<evidence type="ECO:0000256" key="1">
    <source>
        <dbReference type="SAM" id="MobiDB-lite"/>
    </source>
</evidence>
<protein>
    <submittedName>
        <fullName evidence="2">Uncharacterized protein</fullName>
    </submittedName>
</protein>
<organism evidence="2 3">
    <name type="scientific">Actinorhabdospora filicis</name>
    <dbReference type="NCBI Taxonomy" id="1785913"/>
    <lineage>
        <taxon>Bacteria</taxon>
        <taxon>Bacillati</taxon>
        <taxon>Actinomycetota</taxon>
        <taxon>Actinomycetes</taxon>
        <taxon>Micromonosporales</taxon>
        <taxon>Micromonosporaceae</taxon>
        <taxon>Actinorhabdospora</taxon>
    </lineage>
</organism>
<proteinExistence type="predicted"/>
<keyword evidence="3" id="KW-1185">Reference proteome</keyword>
<dbReference type="EMBL" id="BSTX01000005">
    <property type="protein sequence ID" value="GLZ81393.1"/>
    <property type="molecule type" value="Genomic_DNA"/>
</dbReference>
<reference evidence="2" key="1">
    <citation type="submission" date="2023-03" db="EMBL/GenBank/DDBJ databases">
        <title>Actinorhabdospora filicis NBRC 111898.</title>
        <authorList>
            <person name="Ichikawa N."/>
            <person name="Sato H."/>
            <person name="Tonouchi N."/>
        </authorList>
    </citation>
    <scope>NUCLEOTIDE SEQUENCE</scope>
    <source>
        <strain evidence="2">NBRC 111898</strain>
    </source>
</reference>
<gene>
    <name evidence="2" type="ORF">Afil01_62000</name>
</gene>
<evidence type="ECO:0000313" key="3">
    <source>
        <dbReference type="Proteomes" id="UP001165079"/>
    </source>
</evidence>
<feature type="region of interest" description="Disordered" evidence="1">
    <location>
        <begin position="1"/>
        <end position="37"/>
    </location>
</feature>
<dbReference type="AlphaFoldDB" id="A0A9W6SS77"/>